<dbReference type="Pfam" id="PF07715">
    <property type="entry name" value="Plug"/>
    <property type="match status" value="1"/>
</dbReference>
<dbReference type="PANTHER" id="PTHR40980:SF3">
    <property type="entry name" value="TONB-DEPENDENT RECEPTOR-LIKE BETA-BARREL DOMAIN-CONTAINING PROTEIN"/>
    <property type="match status" value="1"/>
</dbReference>
<dbReference type="HOGENOM" id="CLU_006935_2_0_5"/>
<dbReference type="EMBL" id="CP001678">
    <property type="protein sequence ID" value="ACT60364.1"/>
    <property type="molecule type" value="Genomic_DNA"/>
</dbReference>
<feature type="domain" description="TonB-dependent receptor-like beta-barrel" evidence="11">
    <location>
        <begin position="397"/>
        <end position="878"/>
    </location>
</feature>
<keyword evidence="6 8" id="KW-0472">Membrane</keyword>
<evidence type="ECO:0000256" key="1">
    <source>
        <dbReference type="ARBA" id="ARBA00004571"/>
    </source>
</evidence>
<keyword evidence="3 8" id="KW-1134">Transmembrane beta strand</keyword>
<evidence type="ECO:0000256" key="2">
    <source>
        <dbReference type="ARBA" id="ARBA00022448"/>
    </source>
</evidence>
<evidence type="ECO:0000259" key="12">
    <source>
        <dbReference type="Pfam" id="PF07715"/>
    </source>
</evidence>
<protein>
    <submittedName>
        <fullName evidence="13">TonB-dependent receptor</fullName>
    </submittedName>
</protein>
<feature type="chain" id="PRO_5002973051" evidence="10">
    <location>
        <begin position="30"/>
        <end position="911"/>
    </location>
</feature>
<dbReference type="InterPro" id="IPR000531">
    <property type="entry name" value="Beta-barrel_TonB"/>
</dbReference>
<dbReference type="Gene3D" id="2.40.170.20">
    <property type="entry name" value="TonB-dependent receptor, beta-barrel domain"/>
    <property type="match status" value="1"/>
</dbReference>
<dbReference type="SUPFAM" id="SSF56935">
    <property type="entry name" value="Porins"/>
    <property type="match status" value="1"/>
</dbReference>
<dbReference type="InterPro" id="IPR039426">
    <property type="entry name" value="TonB-dep_rcpt-like"/>
</dbReference>
<evidence type="ECO:0000256" key="10">
    <source>
        <dbReference type="SAM" id="SignalP"/>
    </source>
</evidence>
<dbReference type="InterPro" id="IPR037066">
    <property type="entry name" value="Plug_dom_sf"/>
</dbReference>
<dbReference type="InterPro" id="IPR010104">
    <property type="entry name" value="TonB_rcpt_bac"/>
</dbReference>
<dbReference type="NCBIfam" id="TIGR01782">
    <property type="entry name" value="TonB-Xanth-Caul"/>
    <property type="match status" value="1"/>
</dbReference>
<evidence type="ECO:0000256" key="9">
    <source>
        <dbReference type="RuleBase" id="RU003357"/>
    </source>
</evidence>
<comment type="similarity">
    <text evidence="8 9">Belongs to the TonB-dependent receptor family.</text>
</comment>
<dbReference type="eggNOG" id="COG4771">
    <property type="taxonomic scope" value="Bacteria"/>
</dbReference>
<feature type="domain" description="TonB-dependent receptor plug" evidence="12">
    <location>
        <begin position="69"/>
        <end position="169"/>
    </location>
</feature>
<keyword evidence="14" id="KW-1185">Reference proteome</keyword>
<dbReference type="RefSeq" id="WP_015828514.1">
    <property type="nucleotide sequence ID" value="NC_012982.1"/>
</dbReference>
<keyword evidence="5 9" id="KW-0798">TonB box</keyword>
<evidence type="ECO:0000313" key="14">
    <source>
        <dbReference type="Proteomes" id="UP000002745"/>
    </source>
</evidence>
<dbReference type="AlphaFoldDB" id="C6XPU9"/>
<keyword evidence="10" id="KW-0732">Signal</keyword>
<evidence type="ECO:0000256" key="3">
    <source>
        <dbReference type="ARBA" id="ARBA00022452"/>
    </source>
</evidence>
<name>C6XPU9_HIRBI</name>
<dbReference type="OrthoDB" id="5476657at2"/>
<dbReference type="PANTHER" id="PTHR40980">
    <property type="entry name" value="PLUG DOMAIN-CONTAINING PROTEIN"/>
    <property type="match status" value="1"/>
</dbReference>
<keyword evidence="2 8" id="KW-0813">Transport</keyword>
<dbReference type="CDD" id="cd01347">
    <property type="entry name" value="ligand_gated_channel"/>
    <property type="match status" value="1"/>
</dbReference>
<dbReference type="GO" id="GO:0009279">
    <property type="term" value="C:cell outer membrane"/>
    <property type="evidence" value="ECO:0007669"/>
    <property type="project" value="UniProtKB-SubCell"/>
</dbReference>
<evidence type="ECO:0000313" key="13">
    <source>
        <dbReference type="EMBL" id="ACT60364.1"/>
    </source>
</evidence>
<keyword evidence="7 8" id="KW-0998">Cell outer membrane</keyword>
<dbReference type="STRING" id="582402.Hbal_2690"/>
<comment type="subcellular location">
    <subcellularLocation>
        <location evidence="1 8">Cell outer membrane</location>
        <topology evidence="1 8">Multi-pass membrane protein</topology>
    </subcellularLocation>
</comment>
<dbReference type="PROSITE" id="PS52016">
    <property type="entry name" value="TONB_DEPENDENT_REC_3"/>
    <property type="match status" value="1"/>
</dbReference>
<dbReference type="Pfam" id="PF00593">
    <property type="entry name" value="TonB_dep_Rec_b-barrel"/>
    <property type="match status" value="1"/>
</dbReference>
<gene>
    <name evidence="13" type="ordered locus">Hbal_2690</name>
</gene>
<keyword evidence="13" id="KW-0675">Receptor</keyword>
<evidence type="ECO:0000256" key="8">
    <source>
        <dbReference type="PROSITE-ProRule" id="PRU01360"/>
    </source>
</evidence>
<evidence type="ECO:0000256" key="4">
    <source>
        <dbReference type="ARBA" id="ARBA00022692"/>
    </source>
</evidence>
<dbReference type="InterPro" id="IPR036942">
    <property type="entry name" value="Beta-barrel_TonB_sf"/>
</dbReference>
<accession>C6XPU9</accession>
<dbReference type="Proteomes" id="UP000002745">
    <property type="component" value="Chromosome"/>
</dbReference>
<keyword evidence="4 8" id="KW-0812">Transmembrane</keyword>
<organism evidence="13 14">
    <name type="scientific">Hirschia baltica (strain ATCC 49814 / DSM 5838 / IFAM 1418)</name>
    <dbReference type="NCBI Taxonomy" id="582402"/>
    <lineage>
        <taxon>Bacteria</taxon>
        <taxon>Pseudomonadati</taxon>
        <taxon>Pseudomonadota</taxon>
        <taxon>Alphaproteobacteria</taxon>
        <taxon>Hyphomonadales</taxon>
        <taxon>Hyphomonadaceae</taxon>
        <taxon>Hirschia</taxon>
    </lineage>
</organism>
<evidence type="ECO:0000259" key="11">
    <source>
        <dbReference type="Pfam" id="PF00593"/>
    </source>
</evidence>
<feature type="signal peptide" evidence="10">
    <location>
        <begin position="1"/>
        <end position="29"/>
    </location>
</feature>
<evidence type="ECO:0000256" key="7">
    <source>
        <dbReference type="ARBA" id="ARBA00023237"/>
    </source>
</evidence>
<proteinExistence type="inferred from homology"/>
<reference evidence="14" key="1">
    <citation type="journal article" date="2011" name="J. Bacteriol.">
        <title>Genome sequences of eight morphologically diverse alphaproteobacteria.</title>
        <authorList>
            <consortium name="US DOE Joint Genome Institute"/>
            <person name="Brown P.J."/>
            <person name="Kysela D.T."/>
            <person name="Buechlein A."/>
            <person name="Hemmerich C."/>
            <person name="Brun Y.V."/>
        </authorList>
    </citation>
    <scope>NUCLEOTIDE SEQUENCE [LARGE SCALE GENOMIC DNA]</scope>
    <source>
        <strain evidence="14">ATCC 49814 / DSM 5838 / IFAM 1418</strain>
    </source>
</reference>
<evidence type="ECO:0000256" key="6">
    <source>
        <dbReference type="ARBA" id="ARBA00023136"/>
    </source>
</evidence>
<dbReference type="KEGG" id="hba:Hbal_2690"/>
<sequence length="911" mass="99722">MKLIKSKLTFGASNLVLALLIGGANGALAQEVVATEEATIDQTTDDRAVLDTIIVTGIRGSLERATEIKRNSVNSVEAVAMEDLGKLPDQNVAESLQRVPGVTIERNRGDGQFISVRGLGPDFNAVTINGRTIATDNVGRAFSFDVLPSELISGASVYKSPTAAINGASIGASVDISTMRPLDQDPFKAVVNVRSTYNELAESNSPSLSGLFSYHNEAKTLGVALAASFVERDIRSDAFTIGAGHTPRSSTAGGYFDGRLGPNVAEFENVDTPSNLSPFFVLREDSRLGLSGVLQYRPVENLTMTFDALYTKLDQTTDQIGVAYDFSGGTLVEQVVEDNAAVYQRIEGGFVDQILELGERPAETVMLGYNAEWQSDSFELSFDASYSKAKLDSEGLFTTIRRTDMTLEYDRRNGNKIYDFNYSSPNYPNAPTDIDNVAAHYVAIGSENREDQTLEFRLDGKWDSGEGVVASAGIAMQNREKTRDTYGQPFDVQCAFCGGEVYTLPSDLFSSTGMTWFDGEGGDVVRDWIQYDERALLEVMRAYDGPYVDWMETDGYADPVYQPEASSAVEEDVLLGYIMFDYDTELAGMPFALNTGLRMEATEFSSSGAAQTILSAQPNGLGQNIIVLSDVVPISFEGDYFDILPSLNARLDLTDQLVARFATSRVMTRPTLDDLSPAQTILSNPGNEAISRGNPDLLPFRASQMELGLEWYFNELGLLSLTGFYKNVDSFVTTTTTPELVDQVTFQVTEPANGEGAVVKGLEIGYRQAFDNLPSPFDGLGAEASYTYVSSDANYENELTGVSYGLEGLSENSYSLVGFYEKGPVQARLAYTYRDPFLQVAFGRNGDPEYFDEYQQLDGSFSFAVTDNFTVSVDALNLTDENEFIYSTTPDRTKEYRTTGRRFMVGVRANF</sequence>
<dbReference type="Gene3D" id="2.170.130.10">
    <property type="entry name" value="TonB-dependent receptor, plug domain"/>
    <property type="match status" value="1"/>
</dbReference>
<dbReference type="eggNOG" id="COG1629">
    <property type="taxonomic scope" value="Bacteria"/>
</dbReference>
<evidence type="ECO:0000256" key="5">
    <source>
        <dbReference type="ARBA" id="ARBA00023077"/>
    </source>
</evidence>
<dbReference type="InterPro" id="IPR012910">
    <property type="entry name" value="Plug_dom"/>
</dbReference>